<dbReference type="VEuPathDB" id="FungiDB:SI65_07439"/>
<name>A0A1E3B7T9_ASPCR</name>
<protein>
    <recommendedName>
        <fullName evidence="3">BTB domain-containing protein</fullName>
    </recommendedName>
</protein>
<accession>A0A1E3B7T9</accession>
<keyword evidence="2" id="KW-1185">Reference proteome</keyword>
<evidence type="ECO:0000313" key="1">
    <source>
        <dbReference type="EMBL" id="ODM17040.1"/>
    </source>
</evidence>
<dbReference type="InterPro" id="IPR011333">
    <property type="entry name" value="SKP1/BTB/POZ_sf"/>
</dbReference>
<gene>
    <name evidence="1" type="ORF">SI65_07439</name>
</gene>
<evidence type="ECO:0000313" key="2">
    <source>
        <dbReference type="Proteomes" id="UP000094569"/>
    </source>
</evidence>
<dbReference type="AlphaFoldDB" id="A0A1E3B7T9"/>
<dbReference type="OrthoDB" id="4491084at2759"/>
<proteinExistence type="predicted"/>
<dbReference type="Gene3D" id="3.30.710.10">
    <property type="entry name" value="Potassium Channel Kv1.1, Chain A"/>
    <property type="match status" value="1"/>
</dbReference>
<reference evidence="1 2" key="1">
    <citation type="journal article" date="2016" name="BMC Genomics">
        <title>Comparative genomic and transcriptomic analyses of the Fuzhuan brick tea-fermentation fungus Aspergillus cristatus.</title>
        <authorList>
            <person name="Ge Y."/>
            <person name="Wang Y."/>
            <person name="Liu Y."/>
            <person name="Tan Y."/>
            <person name="Ren X."/>
            <person name="Zhang X."/>
            <person name="Hyde K.D."/>
            <person name="Liu Y."/>
            <person name="Liu Z."/>
        </authorList>
    </citation>
    <scope>NUCLEOTIDE SEQUENCE [LARGE SCALE GENOMIC DNA]</scope>
    <source>
        <strain evidence="1 2">GZAAS20.1005</strain>
    </source>
</reference>
<organism evidence="1 2">
    <name type="scientific">Aspergillus cristatus</name>
    <name type="common">Chinese Fuzhuan brick tea-fermentation fungus</name>
    <name type="synonym">Eurotium cristatum</name>
    <dbReference type="NCBI Taxonomy" id="573508"/>
    <lineage>
        <taxon>Eukaryota</taxon>
        <taxon>Fungi</taxon>
        <taxon>Dikarya</taxon>
        <taxon>Ascomycota</taxon>
        <taxon>Pezizomycotina</taxon>
        <taxon>Eurotiomycetes</taxon>
        <taxon>Eurotiomycetidae</taxon>
        <taxon>Eurotiales</taxon>
        <taxon>Aspergillaceae</taxon>
        <taxon>Aspergillus</taxon>
        <taxon>Aspergillus subgen. Aspergillus</taxon>
    </lineage>
</organism>
<comment type="caution">
    <text evidence="1">The sequence shown here is derived from an EMBL/GenBank/DDBJ whole genome shotgun (WGS) entry which is preliminary data.</text>
</comment>
<sequence>MSTHNICPDGDTTLTLTTTNPPTKLLVSSHHLINASPYYRALLTGPFREASILRANGTVNITLPDDNPAAMIAVMNAVHGRFFSVPGRKIKLELLKDIAVVVDKYELFESVSTMLHTWASTVRVGNPRASLRDVAKWLLCVTWAFNMSDAFRFATKELVLDTGVNVELEGTCVPLNVGARITRRRAALLQTVRSRIQRFRDAEYQHSAVCTAYCDDLVHQKLDEILGLLSRGPRSGVKPRIIRKMVHDLYEHRMDGHQVIQNCVNRYVYVPPLCIRLLEDLDMDIGREFHRVTGMILGRYKGDAKRRVDWMGGNVGLDAKALWPYGQHPEAL</sequence>
<dbReference type="Proteomes" id="UP000094569">
    <property type="component" value="Unassembled WGS sequence"/>
</dbReference>
<dbReference type="STRING" id="573508.A0A1E3B7T9"/>
<dbReference type="EMBL" id="JXNT01000009">
    <property type="protein sequence ID" value="ODM17040.1"/>
    <property type="molecule type" value="Genomic_DNA"/>
</dbReference>
<evidence type="ECO:0008006" key="3">
    <source>
        <dbReference type="Google" id="ProtNLM"/>
    </source>
</evidence>